<dbReference type="Proteomes" id="UP000231669">
    <property type="component" value="Unassembled WGS sequence"/>
</dbReference>
<protein>
    <submittedName>
        <fullName evidence="2">Metallopeptidase</fullName>
    </submittedName>
</protein>
<dbReference type="Pfam" id="PF18894">
    <property type="entry name" value="PhageMetallopep"/>
    <property type="match status" value="1"/>
</dbReference>
<accession>A0A2M6YEV9</accession>
<dbReference type="EMBL" id="PEXE01000016">
    <property type="protein sequence ID" value="PIU28685.1"/>
    <property type="molecule type" value="Genomic_DNA"/>
</dbReference>
<evidence type="ECO:0000313" key="2">
    <source>
        <dbReference type="EMBL" id="PIU28685.1"/>
    </source>
</evidence>
<evidence type="ECO:0000313" key="3">
    <source>
        <dbReference type="Proteomes" id="UP000231669"/>
    </source>
</evidence>
<proteinExistence type="predicted"/>
<gene>
    <name evidence="2" type="ORF">COT08_00685</name>
</gene>
<organism evidence="2 3">
    <name type="scientific">Candidatus Woesebacteria bacterium CG07_land_8_20_14_0_80_44_9</name>
    <dbReference type="NCBI Taxonomy" id="1975058"/>
    <lineage>
        <taxon>Bacteria</taxon>
        <taxon>Candidatus Woeseibacteriota</taxon>
    </lineage>
</organism>
<name>A0A2M6YEV9_9BACT</name>
<dbReference type="InterPro" id="IPR043998">
    <property type="entry name" value="Put_Metallopep"/>
</dbReference>
<feature type="domain" description="Putative phage metallopeptidase" evidence="1">
    <location>
        <begin position="4"/>
        <end position="121"/>
    </location>
</feature>
<sequence length="130" mass="15562">MKIDWKKAPDVKKKINRIITKAGLDWIKHSSIYCFRSTHAQTRACARIWGLSRIWQQTLKLKPAYIIEVIAERFDRLSLRDQEKVLLHELAHIPKNFSGALVPHIRRGRRKFSDKVKRYESNYFTRRLFN</sequence>
<evidence type="ECO:0000259" key="1">
    <source>
        <dbReference type="Pfam" id="PF18894"/>
    </source>
</evidence>
<dbReference type="AlphaFoldDB" id="A0A2M6YEV9"/>
<reference evidence="3" key="1">
    <citation type="submission" date="2017-09" db="EMBL/GenBank/DDBJ databases">
        <title>Depth-based differentiation of microbial function through sediment-hosted aquifers and enrichment of novel symbionts in the deep terrestrial subsurface.</title>
        <authorList>
            <person name="Probst A.J."/>
            <person name="Ladd B."/>
            <person name="Jarett J.K."/>
            <person name="Geller-Mcgrath D.E."/>
            <person name="Sieber C.M.K."/>
            <person name="Emerson J.B."/>
            <person name="Anantharaman K."/>
            <person name="Thomas B.C."/>
            <person name="Malmstrom R."/>
            <person name="Stieglmeier M."/>
            <person name="Klingl A."/>
            <person name="Woyke T."/>
            <person name="Ryan C.M."/>
            <person name="Banfield J.F."/>
        </authorList>
    </citation>
    <scope>NUCLEOTIDE SEQUENCE [LARGE SCALE GENOMIC DNA]</scope>
</reference>
<comment type="caution">
    <text evidence="2">The sequence shown here is derived from an EMBL/GenBank/DDBJ whole genome shotgun (WGS) entry which is preliminary data.</text>
</comment>